<feature type="domain" description="Putative regulatory protein FmdB zinc ribbon" evidence="2">
    <location>
        <begin position="1"/>
        <end position="43"/>
    </location>
</feature>
<dbReference type="AlphaFoldDB" id="A0A9D1PX93"/>
<evidence type="ECO:0000313" key="4">
    <source>
        <dbReference type="Proteomes" id="UP000886752"/>
    </source>
</evidence>
<dbReference type="EMBL" id="DXHV01000077">
    <property type="protein sequence ID" value="HIW01269.1"/>
    <property type="molecule type" value="Genomic_DNA"/>
</dbReference>
<proteinExistence type="predicted"/>
<sequence length="113" mass="12155">MPIYEYRCPKCNKIFEEWSQHITEDHPQEPCPDCGTLSPRIMSETSFVLEGGGWYVTDYGYRKGIKDETTSHKSSPSPAKTESSSAASSSESTSAPSTSSSATSTSSGSTASK</sequence>
<reference evidence="3" key="1">
    <citation type="journal article" date="2021" name="PeerJ">
        <title>Extensive microbial diversity within the chicken gut microbiome revealed by metagenomics and culture.</title>
        <authorList>
            <person name="Gilroy R."/>
            <person name="Ravi A."/>
            <person name="Getino M."/>
            <person name="Pursley I."/>
            <person name="Horton D.L."/>
            <person name="Alikhan N.F."/>
            <person name="Baker D."/>
            <person name="Gharbi K."/>
            <person name="Hall N."/>
            <person name="Watson M."/>
            <person name="Adriaenssens E.M."/>
            <person name="Foster-Nyarko E."/>
            <person name="Jarju S."/>
            <person name="Secka A."/>
            <person name="Antonio M."/>
            <person name="Oren A."/>
            <person name="Chaudhuri R.R."/>
            <person name="La Ragione R."/>
            <person name="Hildebrand F."/>
            <person name="Pallen M.J."/>
        </authorList>
    </citation>
    <scope>NUCLEOTIDE SEQUENCE</scope>
    <source>
        <strain evidence="3">ChiHecec2B26-446</strain>
    </source>
</reference>
<dbReference type="InterPro" id="IPR013429">
    <property type="entry name" value="Regulatory_FmdB_Zinc_ribbon"/>
</dbReference>
<evidence type="ECO:0000259" key="2">
    <source>
        <dbReference type="SMART" id="SM00834"/>
    </source>
</evidence>
<accession>A0A9D1PX93</accession>
<feature type="compositionally biased region" description="Low complexity" evidence="1">
    <location>
        <begin position="73"/>
        <end position="113"/>
    </location>
</feature>
<dbReference type="NCBIfam" id="TIGR02605">
    <property type="entry name" value="CxxC_CxxC_SSSS"/>
    <property type="match status" value="1"/>
</dbReference>
<dbReference type="PANTHER" id="PTHR34404">
    <property type="entry name" value="REGULATORY PROTEIN, FMDB FAMILY"/>
    <property type="match status" value="1"/>
</dbReference>
<dbReference type="PANTHER" id="PTHR34404:SF2">
    <property type="entry name" value="CONSERVED SERINE RICH PROTEIN"/>
    <property type="match status" value="1"/>
</dbReference>
<dbReference type="Proteomes" id="UP000886752">
    <property type="component" value="Unassembled WGS sequence"/>
</dbReference>
<evidence type="ECO:0000256" key="1">
    <source>
        <dbReference type="SAM" id="MobiDB-lite"/>
    </source>
</evidence>
<organism evidence="3 4">
    <name type="scientific">Candidatus Desulfovibrio intestinipullorum</name>
    <dbReference type="NCBI Taxonomy" id="2838536"/>
    <lineage>
        <taxon>Bacteria</taxon>
        <taxon>Pseudomonadati</taxon>
        <taxon>Thermodesulfobacteriota</taxon>
        <taxon>Desulfovibrionia</taxon>
        <taxon>Desulfovibrionales</taxon>
        <taxon>Desulfovibrionaceae</taxon>
        <taxon>Desulfovibrio</taxon>
    </lineage>
</organism>
<dbReference type="Pfam" id="PF09723">
    <property type="entry name" value="Zn_ribbon_8"/>
    <property type="match status" value="1"/>
</dbReference>
<comment type="caution">
    <text evidence="3">The sequence shown here is derived from an EMBL/GenBank/DDBJ whole genome shotgun (WGS) entry which is preliminary data.</text>
</comment>
<name>A0A9D1PX93_9BACT</name>
<protein>
    <submittedName>
        <fullName evidence="3">Zinc ribbon domain-containing protein</fullName>
    </submittedName>
</protein>
<dbReference type="SMART" id="SM00834">
    <property type="entry name" value="CxxC_CXXC_SSSS"/>
    <property type="match status" value="1"/>
</dbReference>
<reference evidence="3" key="2">
    <citation type="submission" date="2021-04" db="EMBL/GenBank/DDBJ databases">
        <authorList>
            <person name="Gilroy R."/>
        </authorList>
    </citation>
    <scope>NUCLEOTIDE SEQUENCE</scope>
    <source>
        <strain evidence="3">ChiHecec2B26-446</strain>
    </source>
</reference>
<evidence type="ECO:0000313" key="3">
    <source>
        <dbReference type="EMBL" id="HIW01269.1"/>
    </source>
</evidence>
<gene>
    <name evidence="3" type="ORF">H9894_08800</name>
</gene>
<feature type="region of interest" description="Disordered" evidence="1">
    <location>
        <begin position="66"/>
        <end position="113"/>
    </location>
</feature>